<dbReference type="InterPro" id="IPR034786">
    <property type="entry name" value="MAR"/>
</dbReference>
<dbReference type="Pfam" id="PF00465">
    <property type="entry name" value="Fe-ADH"/>
    <property type="match status" value="1"/>
</dbReference>
<dbReference type="InterPro" id="IPR001670">
    <property type="entry name" value="ADH_Fe/GldA"/>
</dbReference>
<proteinExistence type="inferred from homology"/>
<comment type="similarity">
    <text evidence="1">Belongs to the iron-containing alcohol dehydrogenase family.</text>
</comment>
<dbReference type="Gene3D" id="1.20.1090.10">
    <property type="entry name" value="Dehydroquinate synthase-like - alpha domain"/>
    <property type="match status" value="1"/>
</dbReference>
<keyword evidence="2" id="KW-0560">Oxidoreductase</keyword>
<dbReference type="Pfam" id="PF25137">
    <property type="entry name" value="ADH_Fe_C"/>
    <property type="match status" value="1"/>
</dbReference>
<feature type="domain" description="Fe-containing alcohol dehydrogenase-like C-terminal" evidence="5">
    <location>
        <begin position="164"/>
        <end position="344"/>
    </location>
</feature>
<dbReference type="PANTHER" id="PTHR11496:SF102">
    <property type="entry name" value="ALCOHOL DEHYDROGENASE 4"/>
    <property type="match status" value="1"/>
</dbReference>
<dbReference type="CDD" id="cd08177">
    <property type="entry name" value="MAR"/>
    <property type="match status" value="1"/>
</dbReference>
<name>A0A1H0L6M9_9RHOB</name>
<evidence type="ECO:0000259" key="4">
    <source>
        <dbReference type="Pfam" id="PF00465"/>
    </source>
</evidence>
<gene>
    <name evidence="6" type="ORF">SAMN05444142_10838</name>
</gene>
<feature type="domain" description="Alcohol dehydrogenase iron-type/glycerol dehydrogenase GldA" evidence="4">
    <location>
        <begin position="11"/>
        <end position="152"/>
    </location>
</feature>
<accession>A0A1H0L6M9</accession>
<dbReference type="RefSeq" id="WP_149789119.1">
    <property type="nucleotide sequence ID" value="NZ_FNIO01000007.1"/>
</dbReference>
<dbReference type="EMBL" id="FQZZ01000008">
    <property type="protein sequence ID" value="SHK70562.1"/>
    <property type="molecule type" value="Genomic_DNA"/>
</dbReference>
<dbReference type="PANTHER" id="PTHR11496">
    <property type="entry name" value="ALCOHOL DEHYDROGENASE"/>
    <property type="match status" value="1"/>
</dbReference>
<dbReference type="AlphaFoldDB" id="A0A1H0L6M9"/>
<evidence type="ECO:0000259" key="5">
    <source>
        <dbReference type="Pfam" id="PF25137"/>
    </source>
</evidence>
<dbReference type="GO" id="GO:0046872">
    <property type="term" value="F:metal ion binding"/>
    <property type="evidence" value="ECO:0007669"/>
    <property type="project" value="InterPro"/>
</dbReference>
<evidence type="ECO:0000256" key="3">
    <source>
        <dbReference type="ARBA" id="ARBA00023027"/>
    </source>
</evidence>
<dbReference type="Proteomes" id="UP000324252">
    <property type="component" value="Unassembled WGS sequence"/>
</dbReference>
<evidence type="ECO:0000256" key="1">
    <source>
        <dbReference type="ARBA" id="ARBA00007358"/>
    </source>
</evidence>
<evidence type="ECO:0000256" key="2">
    <source>
        <dbReference type="ARBA" id="ARBA00023002"/>
    </source>
</evidence>
<dbReference type="GO" id="GO:0004022">
    <property type="term" value="F:alcohol dehydrogenase (NAD+) activity"/>
    <property type="evidence" value="ECO:0007669"/>
    <property type="project" value="TreeGrafter"/>
</dbReference>
<reference evidence="6 7" key="1">
    <citation type="submission" date="2016-11" db="EMBL/GenBank/DDBJ databases">
        <authorList>
            <person name="Varghese N."/>
            <person name="Submissions S."/>
        </authorList>
    </citation>
    <scope>NUCLEOTIDE SEQUENCE [LARGE SCALE GENOMIC DNA]</scope>
    <source>
        <strain evidence="6 7">DSM 29620</strain>
    </source>
</reference>
<dbReference type="GO" id="GO:0018506">
    <property type="term" value="F:maleylacetate reductase activity"/>
    <property type="evidence" value="ECO:0007669"/>
    <property type="project" value="InterPro"/>
</dbReference>
<dbReference type="InterPro" id="IPR039697">
    <property type="entry name" value="Alcohol_dehydrogenase_Fe"/>
</dbReference>
<protein>
    <submittedName>
        <fullName evidence="6">Maleylacetate reductase</fullName>
    </submittedName>
</protein>
<dbReference type="OrthoDB" id="3812122at2"/>
<dbReference type="InterPro" id="IPR056798">
    <property type="entry name" value="ADH_Fe_C"/>
</dbReference>
<organism evidence="6 7">
    <name type="scientific">Lutimaribacter pacificus</name>
    <dbReference type="NCBI Taxonomy" id="391948"/>
    <lineage>
        <taxon>Bacteria</taxon>
        <taxon>Pseudomonadati</taxon>
        <taxon>Pseudomonadota</taxon>
        <taxon>Alphaproteobacteria</taxon>
        <taxon>Rhodobacterales</taxon>
        <taxon>Roseobacteraceae</taxon>
        <taxon>Lutimaribacter</taxon>
    </lineage>
</organism>
<keyword evidence="7" id="KW-1185">Reference proteome</keyword>
<evidence type="ECO:0000313" key="6">
    <source>
        <dbReference type="EMBL" id="SHK70562.1"/>
    </source>
</evidence>
<keyword evidence="3" id="KW-0520">NAD</keyword>
<dbReference type="Gene3D" id="3.40.50.1970">
    <property type="match status" value="1"/>
</dbReference>
<dbReference type="SUPFAM" id="SSF56796">
    <property type="entry name" value="Dehydroquinate synthase-like"/>
    <property type="match status" value="1"/>
</dbReference>
<evidence type="ECO:0000313" key="7">
    <source>
        <dbReference type="Proteomes" id="UP000324252"/>
    </source>
</evidence>
<sequence length="359" mass="37764">MRDFVFPGITSRVLFGSGTRARLGEEIARLGHRRAFFLCTPQQTGEANALSGLLGQQSAGLFSGAEMHTPLAVTEKAIAAFDQSGADCLVAVGGGSTIGLGKAIATRTGADQIAIPTTYAGSEMTDILGETDAGEKVTRRDPSIRPEVVIYDVDLTLGLPAKLTVTSALNAIAHGIEGLYAPDANPITDLMATEAMRAFKSGLPRVVEAPTDREARARILYGAWLCSTVLGYITMSLHHKLAHVLGGSFGLPHAETHAILLPHTAGFNAVGTDRLDAVAELFGGSVGRGLWDFAKTCGAPLSLADLGLDRTDIPRAAEIATRNRYANPRPFDAGDIEAILYAAWEGRPVAPQTGAAHRP</sequence>